<dbReference type="PIRSF" id="PIRSF018266">
    <property type="entry name" value="FecR"/>
    <property type="match status" value="1"/>
</dbReference>
<reference evidence="4 5" key="1">
    <citation type="submission" date="2020-07" db="EMBL/GenBank/DDBJ databases">
        <authorList>
            <person name="Feng X."/>
        </authorList>
    </citation>
    <scope>NUCLEOTIDE SEQUENCE [LARGE SCALE GENOMIC DNA]</scope>
    <source>
        <strain evidence="4 5">JCM23202</strain>
    </source>
</reference>
<dbReference type="InterPro" id="IPR012373">
    <property type="entry name" value="Ferrdict_sens_TM"/>
</dbReference>
<dbReference type="Proteomes" id="UP000526501">
    <property type="component" value="Unassembled WGS sequence"/>
</dbReference>
<accession>A0A7X1E7T7</accession>
<dbReference type="InterPro" id="IPR032508">
    <property type="entry name" value="FecR_C"/>
</dbReference>
<keyword evidence="1" id="KW-0812">Transmembrane</keyword>
<gene>
    <name evidence="4" type="ORF">H5P27_08635</name>
</gene>
<evidence type="ECO:0000259" key="3">
    <source>
        <dbReference type="Pfam" id="PF16344"/>
    </source>
</evidence>
<dbReference type="InterPro" id="IPR006860">
    <property type="entry name" value="FecR"/>
</dbReference>
<dbReference type="Gene3D" id="2.60.120.1440">
    <property type="match status" value="1"/>
</dbReference>
<keyword evidence="1" id="KW-1133">Transmembrane helix</keyword>
<sequence>MKNSFDKKTVDEASRWVLAHENGLEAEQKKAFDEWIAKDPTHEACFIECQSSWTGLDFMQFWTPQASEDPDPNLFIGNERRIFWRWLPYTALAACLALLFGYLYTPSSDSTSSYDVEYHNSDFAGGKRHFLPDGSSFYLKDNSRIEVDFGSDSRNLFLAQGEAIFEVAHDKARPFKVTTTKAQVIALGTIFSVNTDSELCEVYVAEGRVRLDSNTSQESGENKKRNLIPELKAGHKATVDVSSPISAIEPIPFTDAEYSQKTTWKDEIIDLVSAPLSEIIRQFNLRNDQKIRISDNSLQDMRMSVTVSPENQQEFLNLLELTANVSIESDINGLIIISRK</sequence>
<feature type="domain" description="FecR protein" evidence="2">
    <location>
        <begin position="131"/>
        <end position="210"/>
    </location>
</feature>
<dbReference type="AlphaFoldDB" id="A0A7X1E7T7"/>
<dbReference type="PANTHER" id="PTHR30273">
    <property type="entry name" value="PERIPLASMIC SIGNAL SENSOR AND SIGMA FACTOR ACTIVATOR FECR-RELATED"/>
    <property type="match status" value="1"/>
</dbReference>
<dbReference type="PANTHER" id="PTHR30273:SF2">
    <property type="entry name" value="PROTEIN FECR"/>
    <property type="match status" value="1"/>
</dbReference>
<dbReference type="Pfam" id="PF04773">
    <property type="entry name" value="FecR"/>
    <property type="match status" value="1"/>
</dbReference>
<dbReference type="RefSeq" id="WP_185660003.1">
    <property type="nucleotide sequence ID" value="NZ_CAWPOO010000008.1"/>
</dbReference>
<name>A0A7X1E7T7_9BACT</name>
<keyword evidence="1" id="KW-0472">Membrane</keyword>
<comment type="caution">
    <text evidence="4">The sequence shown here is derived from an EMBL/GenBank/DDBJ whole genome shotgun (WGS) entry which is preliminary data.</text>
</comment>
<evidence type="ECO:0000313" key="4">
    <source>
        <dbReference type="EMBL" id="MBC2606110.1"/>
    </source>
</evidence>
<dbReference type="Gene3D" id="3.55.50.30">
    <property type="match status" value="1"/>
</dbReference>
<feature type="domain" description="Protein FecR C-terminal" evidence="3">
    <location>
        <begin position="274"/>
        <end position="333"/>
    </location>
</feature>
<dbReference type="EMBL" id="JACHVC010000008">
    <property type="protein sequence ID" value="MBC2606110.1"/>
    <property type="molecule type" value="Genomic_DNA"/>
</dbReference>
<feature type="transmembrane region" description="Helical" evidence="1">
    <location>
        <begin position="86"/>
        <end position="104"/>
    </location>
</feature>
<proteinExistence type="predicted"/>
<evidence type="ECO:0000256" key="1">
    <source>
        <dbReference type="SAM" id="Phobius"/>
    </source>
</evidence>
<organism evidence="4 5">
    <name type="scientific">Pelagicoccus albus</name>
    <dbReference type="NCBI Taxonomy" id="415222"/>
    <lineage>
        <taxon>Bacteria</taxon>
        <taxon>Pseudomonadati</taxon>
        <taxon>Verrucomicrobiota</taxon>
        <taxon>Opitutia</taxon>
        <taxon>Puniceicoccales</taxon>
        <taxon>Pelagicoccaceae</taxon>
        <taxon>Pelagicoccus</taxon>
    </lineage>
</organism>
<protein>
    <submittedName>
        <fullName evidence="4">FecR domain-containing protein</fullName>
    </submittedName>
</protein>
<evidence type="ECO:0000313" key="5">
    <source>
        <dbReference type="Proteomes" id="UP000526501"/>
    </source>
</evidence>
<keyword evidence="5" id="KW-1185">Reference proteome</keyword>
<dbReference type="Pfam" id="PF16344">
    <property type="entry name" value="FecR_C"/>
    <property type="match status" value="1"/>
</dbReference>
<dbReference type="GO" id="GO:0016989">
    <property type="term" value="F:sigma factor antagonist activity"/>
    <property type="evidence" value="ECO:0007669"/>
    <property type="project" value="TreeGrafter"/>
</dbReference>
<evidence type="ECO:0000259" key="2">
    <source>
        <dbReference type="Pfam" id="PF04773"/>
    </source>
</evidence>